<proteinExistence type="predicted"/>
<comment type="caution">
    <text evidence="3">The sequence shown here is derived from an EMBL/GenBank/DDBJ whole genome shotgun (WGS) entry which is preliminary data.</text>
</comment>
<protein>
    <submittedName>
        <fullName evidence="3">Uncharacterized protein</fullName>
    </submittedName>
</protein>
<name>A0A4U0X1W6_9PEZI</name>
<dbReference type="Proteomes" id="UP000309340">
    <property type="component" value="Unassembled WGS sequence"/>
</dbReference>
<feature type="region of interest" description="Disordered" evidence="1">
    <location>
        <begin position="78"/>
        <end position="98"/>
    </location>
</feature>
<keyword evidence="2" id="KW-0472">Membrane</keyword>
<keyword evidence="2" id="KW-0812">Transmembrane</keyword>
<dbReference type="CDD" id="cd22903">
    <property type="entry name" value="NI9M"/>
    <property type="match status" value="1"/>
</dbReference>
<evidence type="ECO:0000313" key="4">
    <source>
        <dbReference type="Proteomes" id="UP000309340"/>
    </source>
</evidence>
<organism evidence="3 4">
    <name type="scientific">Friedmanniomyces simplex</name>
    <dbReference type="NCBI Taxonomy" id="329884"/>
    <lineage>
        <taxon>Eukaryota</taxon>
        <taxon>Fungi</taxon>
        <taxon>Dikarya</taxon>
        <taxon>Ascomycota</taxon>
        <taxon>Pezizomycotina</taxon>
        <taxon>Dothideomycetes</taxon>
        <taxon>Dothideomycetidae</taxon>
        <taxon>Mycosphaerellales</taxon>
        <taxon>Teratosphaeriaceae</taxon>
        <taxon>Friedmanniomyces</taxon>
    </lineage>
</organism>
<evidence type="ECO:0000256" key="1">
    <source>
        <dbReference type="SAM" id="MobiDB-lite"/>
    </source>
</evidence>
<reference evidence="3 4" key="1">
    <citation type="submission" date="2017-03" db="EMBL/GenBank/DDBJ databases">
        <title>Genomes of endolithic fungi from Antarctica.</title>
        <authorList>
            <person name="Coleine C."/>
            <person name="Masonjones S."/>
            <person name="Stajich J.E."/>
        </authorList>
    </citation>
    <scope>NUCLEOTIDE SEQUENCE [LARGE SCALE GENOMIC DNA]</scope>
    <source>
        <strain evidence="3 4">CCFEE 5184</strain>
    </source>
</reference>
<sequence length="98" mass="10935">MAPVTFWSAPGTYIHWAARHKPAIFWSIVVGSMGPVVVVCAQRIWSRVNECEIANGDDICQVVAPPIRKYFGDGPRPQIPLTYPVPRGQRRIPSGYDD</sequence>
<keyword evidence="2" id="KW-1133">Transmembrane helix</keyword>
<evidence type="ECO:0000313" key="3">
    <source>
        <dbReference type="EMBL" id="TKA68963.1"/>
    </source>
</evidence>
<dbReference type="PANTHER" id="PTHR38488">
    <property type="entry name" value="OXIDOREDUCTASE 9.5 KDA SUBUNIT, PUTATIVE (AFU_ORTHOLOGUE AFUA_5G08980)-RELATED"/>
    <property type="match status" value="1"/>
</dbReference>
<evidence type="ECO:0000256" key="2">
    <source>
        <dbReference type="SAM" id="Phobius"/>
    </source>
</evidence>
<gene>
    <name evidence="3" type="ORF">B0A55_06604</name>
</gene>
<dbReference type="PANTHER" id="PTHR38488:SF1">
    <property type="entry name" value="OXIDOREDUCTASE 9.5 KDA SUBUNIT, PUTATIVE (AFU_ORTHOLOGUE AFUA_5G08980)-RELATED"/>
    <property type="match status" value="1"/>
</dbReference>
<dbReference type="AlphaFoldDB" id="A0A4U0X1W6"/>
<keyword evidence="4" id="KW-1185">Reference proteome</keyword>
<dbReference type="EMBL" id="NAJQ01000477">
    <property type="protein sequence ID" value="TKA68963.1"/>
    <property type="molecule type" value="Genomic_DNA"/>
</dbReference>
<dbReference type="InterPro" id="IPR039961">
    <property type="entry name" value="Nuo9.5"/>
</dbReference>
<accession>A0A4U0X1W6</accession>
<feature type="transmembrane region" description="Helical" evidence="2">
    <location>
        <begin position="23"/>
        <end position="41"/>
    </location>
</feature>
<dbReference type="STRING" id="329884.A0A4U0X1W6"/>
<dbReference type="OrthoDB" id="2093409at2759"/>